<dbReference type="GO" id="GO:0035091">
    <property type="term" value="F:phosphatidylinositol binding"/>
    <property type="evidence" value="ECO:0007669"/>
    <property type="project" value="InterPro"/>
</dbReference>
<protein>
    <recommendedName>
        <fullName evidence="2">GAT domain-containing protein</fullName>
    </recommendedName>
</protein>
<dbReference type="CDD" id="cd21383">
    <property type="entry name" value="GAT_GGA_Tom1-like"/>
    <property type="match status" value="1"/>
</dbReference>
<dbReference type="OrthoDB" id="2018246at2759"/>
<dbReference type="Pfam" id="PF03127">
    <property type="entry name" value="GAT"/>
    <property type="match status" value="1"/>
</dbReference>
<dbReference type="InterPro" id="IPR004152">
    <property type="entry name" value="GAT_dom"/>
</dbReference>
<sequence length="331" mass="37109">MLQRQGIQFPEFGDEDVKASAQVENKLSDSCSRDPSDTRHGEFRQELTKRERQIAKLQADLANVMEKMTTVNELLENADPKDDEQLENLYEFLRQCRPRMNALIEGGLQGRISEEMLEECLNVNDSLTRLLEIAQRSGLSRSLNDVIGMAYYNFLLEGAEENKFENALQLLVLIHFGRLLWNNTHLLKPKTLSSIFFYTSYTIGVCDEAIPHTKQMTEMLPKNTAKGKIDLQEKSLNGSFPGNGVKIVVHRASLLSGTVNYDTDASKFNVDADHGQTPHGLIGRGAISNHKLRNQRLVTCGGVPNPMHPSNTNVSTTPKIRPNICKAASQR</sequence>
<keyword evidence="4" id="KW-1185">Reference proteome</keyword>
<name>A0A024FV84_9STRA</name>
<feature type="domain" description="GAT" evidence="2">
    <location>
        <begin position="52"/>
        <end position="139"/>
    </location>
</feature>
<accession>A0A024FV84</accession>
<dbReference type="Proteomes" id="UP000053237">
    <property type="component" value="Unassembled WGS sequence"/>
</dbReference>
<reference evidence="3 4" key="1">
    <citation type="submission" date="2012-05" db="EMBL/GenBank/DDBJ databases">
        <title>Recombination and specialization in a pathogen metapopulation.</title>
        <authorList>
            <person name="Gardiner A."/>
            <person name="Kemen E."/>
            <person name="Schultz-Larsen T."/>
            <person name="MacLean D."/>
            <person name="Van Oosterhout C."/>
            <person name="Jones J.D.G."/>
        </authorList>
    </citation>
    <scope>NUCLEOTIDE SEQUENCE [LARGE SCALE GENOMIC DNA]</scope>
    <source>
        <strain evidence="3 4">Ac Nc2</strain>
    </source>
</reference>
<evidence type="ECO:0000313" key="4">
    <source>
        <dbReference type="Proteomes" id="UP000053237"/>
    </source>
</evidence>
<dbReference type="STRING" id="65357.A0A024FV84"/>
<evidence type="ECO:0000256" key="1">
    <source>
        <dbReference type="SAM" id="MobiDB-lite"/>
    </source>
</evidence>
<dbReference type="PROSITE" id="PS50909">
    <property type="entry name" value="GAT"/>
    <property type="match status" value="1"/>
</dbReference>
<comment type="caution">
    <text evidence="3">The sequence shown here is derived from an EMBL/GenBank/DDBJ whole genome shotgun (WGS) entry which is preliminary data.</text>
</comment>
<dbReference type="InParanoid" id="A0A024FV84"/>
<dbReference type="GO" id="GO:0043130">
    <property type="term" value="F:ubiquitin binding"/>
    <property type="evidence" value="ECO:0007669"/>
    <property type="project" value="InterPro"/>
</dbReference>
<evidence type="ECO:0000259" key="2">
    <source>
        <dbReference type="PROSITE" id="PS50909"/>
    </source>
</evidence>
<dbReference type="Gene3D" id="1.20.58.160">
    <property type="match status" value="1"/>
</dbReference>
<feature type="compositionally biased region" description="Basic and acidic residues" evidence="1">
    <location>
        <begin position="31"/>
        <end position="42"/>
    </location>
</feature>
<organism evidence="3 4">
    <name type="scientific">Albugo candida</name>
    <dbReference type="NCBI Taxonomy" id="65357"/>
    <lineage>
        <taxon>Eukaryota</taxon>
        <taxon>Sar</taxon>
        <taxon>Stramenopiles</taxon>
        <taxon>Oomycota</taxon>
        <taxon>Peronosporomycetes</taxon>
        <taxon>Albuginales</taxon>
        <taxon>Albuginaceae</taxon>
        <taxon>Albugo</taxon>
    </lineage>
</organism>
<gene>
    <name evidence="3" type="ORF">BN9_122140</name>
</gene>
<dbReference type="EMBL" id="CAIX01000506">
    <property type="protein sequence ID" value="CCI11015.1"/>
    <property type="molecule type" value="Genomic_DNA"/>
</dbReference>
<dbReference type="SUPFAM" id="SSF89009">
    <property type="entry name" value="GAT-like domain"/>
    <property type="match status" value="1"/>
</dbReference>
<feature type="region of interest" description="Disordered" evidence="1">
    <location>
        <begin position="1"/>
        <end position="42"/>
    </location>
</feature>
<dbReference type="InterPro" id="IPR038425">
    <property type="entry name" value="GAT_sf"/>
</dbReference>
<dbReference type="AlphaFoldDB" id="A0A024FV84"/>
<evidence type="ECO:0000313" key="3">
    <source>
        <dbReference type="EMBL" id="CCI11015.1"/>
    </source>
</evidence>
<proteinExistence type="predicted"/>